<dbReference type="InterPro" id="IPR000352">
    <property type="entry name" value="Pep_chain_release_fac_I"/>
</dbReference>
<dbReference type="PANTHER" id="PTHR47814">
    <property type="entry name" value="PEPTIDYL-TRNA HYDROLASE ARFB"/>
    <property type="match status" value="1"/>
</dbReference>
<dbReference type="Gene3D" id="3.30.160.20">
    <property type="match status" value="1"/>
</dbReference>
<evidence type="ECO:0000313" key="5">
    <source>
        <dbReference type="Proteomes" id="UP000000268"/>
    </source>
</evidence>
<dbReference type="GO" id="GO:0072344">
    <property type="term" value="P:rescue of stalled ribosome"/>
    <property type="evidence" value="ECO:0007669"/>
    <property type="project" value="TreeGrafter"/>
</dbReference>
<dbReference type="RefSeq" id="WP_012161840.1">
    <property type="nucleotide sequence ID" value="NC_009925.1"/>
</dbReference>
<evidence type="ECO:0000256" key="2">
    <source>
        <dbReference type="SAM" id="MobiDB-lite"/>
    </source>
</evidence>
<dbReference type="Proteomes" id="UP000000268">
    <property type="component" value="Chromosome"/>
</dbReference>
<dbReference type="GO" id="GO:0043022">
    <property type="term" value="F:ribosome binding"/>
    <property type="evidence" value="ECO:0007669"/>
    <property type="project" value="TreeGrafter"/>
</dbReference>
<gene>
    <name evidence="4" type="ordered locus">AM1_1265</name>
</gene>
<dbReference type="NCBIfam" id="NF006718">
    <property type="entry name" value="PRK09256.1"/>
    <property type="match status" value="1"/>
</dbReference>
<reference evidence="4 5" key="1">
    <citation type="journal article" date="2008" name="Proc. Natl. Acad. Sci. U.S.A.">
        <title>Niche adaptation and genome expansion in the chlorophyll d-producing cyanobacterium Acaryochloris marina.</title>
        <authorList>
            <person name="Swingley W.D."/>
            <person name="Chen M."/>
            <person name="Cheung P.C."/>
            <person name="Conrad A.L."/>
            <person name="Dejesa L.C."/>
            <person name="Hao J."/>
            <person name="Honchak B.M."/>
            <person name="Karbach L.E."/>
            <person name="Kurdoglu A."/>
            <person name="Lahiri S."/>
            <person name="Mastrian S.D."/>
            <person name="Miyashita H."/>
            <person name="Page L."/>
            <person name="Ramakrishna P."/>
            <person name="Satoh S."/>
            <person name="Sattley W.M."/>
            <person name="Shimada Y."/>
            <person name="Taylor H.L."/>
            <person name="Tomo T."/>
            <person name="Tsuchiya T."/>
            <person name="Wang Z.T."/>
            <person name="Raymond J."/>
            <person name="Mimuro M."/>
            <person name="Blankenship R.E."/>
            <person name="Touchman J.W."/>
        </authorList>
    </citation>
    <scope>NUCLEOTIDE SEQUENCE [LARGE SCALE GENOMIC DNA]</scope>
    <source>
        <strain evidence="5">MBIC 11017</strain>
    </source>
</reference>
<name>B0C562_ACAM1</name>
<dbReference type="OrthoDB" id="9815709at2"/>
<proteinExistence type="inferred from homology"/>
<feature type="domain" description="Prokaryotic-type class I peptide chain release factors" evidence="3">
    <location>
        <begin position="21"/>
        <end position="37"/>
    </location>
</feature>
<keyword evidence="5" id="KW-1185">Reference proteome</keyword>
<dbReference type="InterPro" id="IPR045853">
    <property type="entry name" value="Pep_chain_release_fac_I_sf"/>
</dbReference>
<dbReference type="PROSITE" id="PS00745">
    <property type="entry name" value="RF_PROK_I"/>
    <property type="match status" value="1"/>
</dbReference>
<evidence type="ECO:0000259" key="3">
    <source>
        <dbReference type="PROSITE" id="PS00745"/>
    </source>
</evidence>
<evidence type="ECO:0000256" key="1">
    <source>
        <dbReference type="ARBA" id="ARBA00010835"/>
    </source>
</evidence>
<accession>B0C562</accession>
<dbReference type="AlphaFoldDB" id="B0C562"/>
<dbReference type="PANTHER" id="PTHR47814:SF1">
    <property type="entry name" value="PEPTIDYL-TRNA HYDROLASE ARFB"/>
    <property type="match status" value="1"/>
</dbReference>
<dbReference type="EMBL" id="CP000828">
    <property type="protein sequence ID" value="ABW26302.1"/>
    <property type="molecule type" value="Genomic_DNA"/>
</dbReference>
<dbReference type="eggNOG" id="COG1186">
    <property type="taxonomic scope" value="Bacteria"/>
</dbReference>
<dbReference type="GO" id="GO:0004045">
    <property type="term" value="F:peptidyl-tRNA hydrolase activity"/>
    <property type="evidence" value="ECO:0007669"/>
    <property type="project" value="TreeGrafter"/>
</dbReference>
<dbReference type="SUPFAM" id="SSF75620">
    <property type="entry name" value="Release factor"/>
    <property type="match status" value="1"/>
</dbReference>
<sequence>MLKITQRTSIPLSEIELSPIRSQGAGGQNVNKVASAIHLRFDIDASSLSPLYKERLLNLGDRRITKEGIIIIKAQQHRTQQQNREDALNRLQILLQSVTTTPKKRKPTKRSYGAKQRRLDGKSKRSKLKKLRGNIKSELDS</sequence>
<protein>
    <submittedName>
        <fullName evidence="4">Class I peptide chain release factor, putative</fullName>
    </submittedName>
</protein>
<feature type="region of interest" description="Disordered" evidence="2">
    <location>
        <begin position="98"/>
        <end position="141"/>
    </location>
</feature>
<dbReference type="GO" id="GO:0003747">
    <property type="term" value="F:translation release factor activity"/>
    <property type="evidence" value="ECO:0007669"/>
    <property type="project" value="InterPro"/>
</dbReference>
<dbReference type="STRING" id="329726.AM1_1265"/>
<feature type="compositionally biased region" description="Basic residues" evidence="2">
    <location>
        <begin position="124"/>
        <end position="133"/>
    </location>
</feature>
<dbReference type="HOGENOM" id="CLU_089470_3_0_3"/>
<organism evidence="4 5">
    <name type="scientific">Acaryochloris marina (strain MBIC 11017)</name>
    <dbReference type="NCBI Taxonomy" id="329726"/>
    <lineage>
        <taxon>Bacteria</taxon>
        <taxon>Bacillati</taxon>
        <taxon>Cyanobacteriota</taxon>
        <taxon>Cyanophyceae</taxon>
        <taxon>Acaryochloridales</taxon>
        <taxon>Acaryochloridaceae</taxon>
        <taxon>Acaryochloris</taxon>
    </lineage>
</organism>
<evidence type="ECO:0000313" key="4">
    <source>
        <dbReference type="EMBL" id="ABW26302.1"/>
    </source>
</evidence>
<comment type="similarity">
    <text evidence="1">Belongs to the prokaryotic/mitochondrial release factor family.</text>
</comment>
<dbReference type="KEGG" id="amr:AM1_1265"/>
<dbReference type="Pfam" id="PF00472">
    <property type="entry name" value="RF-1"/>
    <property type="match status" value="1"/>
</dbReference>